<gene>
    <name evidence="3" type="ORF">OTU49_006322</name>
</gene>
<evidence type="ECO:0000256" key="1">
    <source>
        <dbReference type="ARBA" id="ARBA00009045"/>
    </source>
</evidence>
<protein>
    <submittedName>
        <fullName evidence="3">Uncharacterized protein</fullName>
    </submittedName>
</protein>
<dbReference type="EMBL" id="JARKIK010000053">
    <property type="protein sequence ID" value="KAK8733485.1"/>
    <property type="molecule type" value="Genomic_DNA"/>
</dbReference>
<evidence type="ECO:0000256" key="2">
    <source>
        <dbReference type="SAM" id="Phobius"/>
    </source>
</evidence>
<keyword evidence="2" id="KW-0472">Membrane</keyword>
<keyword evidence="4" id="KW-1185">Reference proteome</keyword>
<sequence>MVQTGHMAHLAGAVAGLLVGINMLRNLKLRRWERVCWWVSLFVYVTLILVGIILNATLPVPEFFPDNDYTDFATMKARFLSSLTSPPWKGEPRTVLFVRSVRISLLPICDSLVSRL</sequence>
<accession>A0AAW0WMS5</accession>
<keyword evidence="2" id="KW-1133">Transmembrane helix</keyword>
<proteinExistence type="inferred from homology"/>
<keyword evidence="2" id="KW-0812">Transmembrane</keyword>
<dbReference type="PANTHER" id="PTHR45840">
    <property type="entry name" value="RHOMBOID-RELATED PROTEIN"/>
    <property type="match status" value="1"/>
</dbReference>
<dbReference type="InterPro" id="IPR051739">
    <property type="entry name" value="Rhomboid_IM_Serine_Proteases"/>
</dbReference>
<comment type="similarity">
    <text evidence="1">Belongs to the peptidase S54 family.</text>
</comment>
<dbReference type="GO" id="GO:0004252">
    <property type="term" value="F:serine-type endopeptidase activity"/>
    <property type="evidence" value="ECO:0007669"/>
    <property type="project" value="TreeGrafter"/>
</dbReference>
<dbReference type="PANTHER" id="PTHR45840:SF8">
    <property type="entry name" value="RHOMBOID PROTEASE"/>
    <property type="match status" value="1"/>
</dbReference>
<dbReference type="Proteomes" id="UP001445076">
    <property type="component" value="Unassembled WGS sequence"/>
</dbReference>
<feature type="transmembrane region" description="Helical" evidence="2">
    <location>
        <begin position="6"/>
        <end position="24"/>
    </location>
</feature>
<evidence type="ECO:0000313" key="3">
    <source>
        <dbReference type="EMBL" id="KAK8733485.1"/>
    </source>
</evidence>
<name>A0AAW0WMS5_CHEQU</name>
<feature type="transmembrane region" description="Helical" evidence="2">
    <location>
        <begin position="36"/>
        <end position="58"/>
    </location>
</feature>
<dbReference type="AlphaFoldDB" id="A0AAW0WMS5"/>
<reference evidence="3 4" key="1">
    <citation type="journal article" date="2024" name="BMC Genomics">
        <title>Genome assembly of redclaw crayfish (Cherax quadricarinatus) provides insights into its immune adaptation and hypoxia tolerance.</title>
        <authorList>
            <person name="Liu Z."/>
            <person name="Zheng J."/>
            <person name="Li H."/>
            <person name="Fang K."/>
            <person name="Wang S."/>
            <person name="He J."/>
            <person name="Zhou D."/>
            <person name="Weng S."/>
            <person name="Chi M."/>
            <person name="Gu Z."/>
            <person name="He J."/>
            <person name="Li F."/>
            <person name="Wang M."/>
        </authorList>
    </citation>
    <scope>NUCLEOTIDE SEQUENCE [LARGE SCALE GENOMIC DNA]</scope>
    <source>
        <strain evidence="3">ZL_2023a</strain>
    </source>
</reference>
<organism evidence="3 4">
    <name type="scientific">Cherax quadricarinatus</name>
    <name type="common">Australian red claw crayfish</name>
    <dbReference type="NCBI Taxonomy" id="27406"/>
    <lineage>
        <taxon>Eukaryota</taxon>
        <taxon>Metazoa</taxon>
        <taxon>Ecdysozoa</taxon>
        <taxon>Arthropoda</taxon>
        <taxon>Crustacea</taxon>
        <taxon>Multicrustacea</taxon>
        <taxon>Malacostraca</taxon>
        <taxon>Eumalacostraca</taxon>
        <taxon>Eucarida</taxon>
        <taxon>Decapoda</taxon>
        <taxon>Pleocyemata</taxon>
        <taxon>Astacidea</taxon>
        <taxon>Parastacoidea</taxon>
        <taxon>Parastacidae</taxon>
        <taxon>Cherax</taxon>
    </lineage>
</organism>
<evidence type="ECO:0000313" key="4">
    <source>
        <dbReference type="Proteomes" id="UP001445076"/>
    </source>
</evidence>
<comment type="caution">
    <text evidence="3">The sequence shown here is derived from an EMBL/GenBank/DDBJ whole genome shotgun (WGS) entry which is preliminary data.</text>
</comment>